<organism evidence="1 2">
    <name type="scientific">Rhizopus microsporus ATCC 52813</name>
    <dbReference type="NCBI Taxonomy" id="1340429"/>
    <lineage>
        <taxon>Eukaryota</taxon>
        <taxon>Fungi</taxon>
        <taxon>Fungi incertae sedis</taxon>
        <taxon>Mucoromycota</taxon>
        <taxon>Mucoromycotina</taxon>
        <taxon>Mucoromycetes</taxon>
        <taxon>Mucorales</taxon>
        <taxon>Mucorineae</taxon>
        <taxon>Rhizopodaceae</taxon>
        <taxon>Rhizopus</taxon>
    </lineage>
</organism>
<proteinExistence type="predicted"/>
<evidence type="ECO:0000313" key="1">
    <source>
        <dbReference type="EMBL" id="PHZ10647.1"/>
    </source>
</evidence>
<dbReference type="EMBL" id="KZ303854">
    <property type="protein sequence ID" value="PHZ10647.1"/>
    <property type="molecule type" value="Genomic_DNA"/>
</dbReference>
<dbReference type="AlphaFoldDB" id="A0A2G4SPD7"/>
<dbReference type="RefSeq" id="XP_023464355.1">
    <property type="nucleotide sequence ID" value="XM_023611408.1"/>
</dbReference>
<accession>A0A2G4SPD7</accession>
<evidence type="ECO:0000313" key="2">
    <source>
        <dbReference type="Proteomes" id="UP000242254"/>
    </source>
</evidence>
<protein>
    <submittedName>
        <fullName evidence="1">Uncharacterized protein</fullName>
    </submittedName>
</protein>
<dbReference type="Proteomes" id="UP000242254">
    <property type="component" value="Unassembled WGS sequence"/>
</dbReference>
<dbReference type="GeneID" id="35442398"/>
<dbReference type="STRING" id="1340429.A0A2G4SPD7"/>
<reference evidence="1 2" key="1">
    <citation type="journal article" date="2016" name="Proc. Natl. Acad. Sci. U.S.A.">
        <title>Lipid metabolic changes in an early divergent fungus govern the establishment of a mutualistic symbiosis with endobacteria.</title>
        <authorList>
            <person name="Lastovetsky O.A."/>
            <person name="Gaspar M.L."/>
            <person name="Mondo S.J."/>
            <person name="LaButti K.M."/>
            <person name="Sandor L."/>
            <person name="Grigoriev I.V."/>
            <person name="Henry S.A."/>
            <person name="Pawlowska T.E."/>
        </authorList>
    </citation>
    <scope>NUCLEOTIDE SEQUENCE [LARGE SCALE GENOMIC DNA]</scope>
    <source>
        <strain evidence="1 2">ATCC 52813</strain>
    </source>
</reference>
<gene>
    <name evidence="1" type="ORF">RHIMIDRAFT_259408</name>
</gene>
<keyword evidence="2" id="KW-1185">Reference proteome</keyword>
<sequence length="62" mass="7161">MLSSKSRGAKAEWDLDVPSTQLFLKDKVNERTKTPTFTLMFGHSMNELKDSSQEKDEEKKKI</sequence>
<name>A0A2G4SPD7_RHIZD</name>
<feature type="non-terminal residue" evidence="1">
    <location>
        <position position="62"/>
    </location>
</feature>